<dbReference type="RefSeq" id="WP_171975449.1">
    <property type="nucleotide sequence ID" value="NZ_CAWOXK010000001.1"/>
</dbReference>
<evidence type="ECO:0000259" key="2">
    <source>
        <dbReference type="Pfam" id="PF13472"/>
    </source>
</evidence>
<dbReference type="AlphaFoldDB" id="A0A856MDM6"/>
<evidence type="ECO:0000313" key="4">
    <source>
        <dbReference type="Proteomes" id="UP000503129"/>
    </source>
</evidence>
<name>A0A856MDM6_9CYAN</name>
<accession>A0A856MDM6</accession>
<feature type="domain" description="DUF1400" evidence="1">
    <location>
        <begin position="39"/>
        <end position="164"/>
    </location>
</feature>
<dbReference type="Pfam" id="PF07176">
    <property type="entry name" value="DUF1400"/>
    <property type="match status" value="1"/>
</dbReference>
<sequence>MSLQISLAIKFLCRFLLCISGCAVFLTFDSLFSSSSSFAAEKFVIRYGFFEQSLPVEDLRTYAETQQVSSELKSFLNYLDPKQQQMLQQALQVKMSLDIVAVDKLLDTQLGKRLLAVVSKGIARRDQAGIQALRAAVILGTNSKEGLGIISFLEAYPSDKLVVDVPAALEIMKKSNFSSNSPNVPPKDNLSSTPIWQIETQYQILASQGKQFSGCLFGDSVSAELGNSLGEGTFNFALNGLSAISLVEQLKLLAPANVKCQKTIIAIGGNDAWYGLSNELFTEKLKEAISLVRAMGTKEIFLIPAFYSTVAASIDPSVSAPLAKVEEINTVMNQVATTENVPVESSGVQPLYENNVLKDNLTSDGDHLNAEGIKIYRKALLDILGTGSPKKN</sequence>
<dbReference type="Gene3D" id="3.40.50.1110">
    <property type="entry name" value="SGNH hydrolase"/>
    <property type="match status" value="1"/>
</dbReference>
<dbReference type="InterPro" id="IPR013830">
    <property type="entry name" value="SGNH_hydro"/>
</dbReference>
<dbReference type="EMBL" id="CP030118">
    <property type="protein sequence ID" value="QDL07066.1"/>
    <property type="molecule type" value="Genomic_DNA"/>
</dbReference>
<dbReference type="KEGG" id="bsen:DP114_03295"/>
<reference evidence="3 4" key="1">
    <citation type="submission" date="2018-06" db="EMBL/GenBank/DDBJ databases">
        <title>Comparative genomics of Brasilonema spp. strains.</title>
        <authorList>
            <person name="Alvarenga D.O."/>
            <person name="Fiore M.F."/>
            <person name="Varani A.M."/>
        </authorList>
    </citation>
    <scope>NUCLEOTIDE SEQUENCE [LARGE SCALE GENOMIC DNA]</scope>
    <source>
        <strain evidence="3 4">CENA114</strain>
    </source>
</reference>
<organism evidence="3 4">
    <name type="scientific">Brasilonema sennae CENA114</name>
    <dbReference type="NCBI Taxonomy" id="415709"/>
    <lineage>
        <taxon>Bacteria</taxon>
        <taxon>Bacillati</taxon>
        <taxon>Cyanobacteriota</taxon>
        <taxon>Cyanophyceae</taxon>
        <taxon>Nostocales</taxon>
        <taxon>Scytonemataceae</taxon>
        <taxon>Brasilonema</taxon>
        <taxon>Bromeliae group (in: Brasilonema)</taxon>
    </lineage>
</organism>
<dbReference type="InterPro" id="IPR036514">
    <property type="entry name" value="SGNH_hydro_sf"/>
</dbReference>
<feature type="domain" description="SGNH hydrolase-type esterase" evidence="2">
    <location>
        <begin position="223"/>
        <end position="372"/>
    </location>
</feature>
<dbReference type="InterPro" id="IPR010802">
    <property type="entry name" value="DUF1400"/>
</dbReference>
<dbReference type="Proteomes" id="UP000503129">
    <property type="component" value="Chromosome"/>
</dbReference>
<dbReference type="SUPFAM" id="SSF52266">
    <property type="entry name" value="SGNH hydrolase"/>
    <property type="match status" value="1"/>
</dbReference>
<protein>
    <submittedName>
        <fullName evidence="3">Lysophospholipase</fullName>
    </submittedName>
</protein>
<dbReference type="CDD" id="cd00229">
    <property type="entry name" value="SGNH_hydrolase"/>
    <property type="match status" value="1"/>
</dbReference>
<gene>
    <name evidence="3" type="ORF">DP114_03295</name>
</gene>
<evidence type="ECO:0000313" key="3">
    <source>
        <dbReference type="EMBL" id="QDL07066.1"/>
    </source>
</evidence>
<dbReference type="Pfam" id="PF13472">
    <property type="entry name" value="Lipase_GDSL_2"/>
    <property type="match status" value="1"/>
</dbReference>
<keyword evidence="4" id="KW-1185">Reference proteome</keyword>
<proteinExistence type="predicted"/>
<evidence type="ECO:0000259" key="1">
    <source>
        <dbReference type="Pfam" id="PF07176"/>
    </source>
</evidence>